<dbReference type="RefSeq" id="WP_376851259.1">
    <property type="nucleotide sequence ID" value="NZ_JBHSMF010000009.1"/>
</dbReference>
<evidence type="ECO:0000259" key="2">
    <source>
        <dbReference type="Pfam" id="PF01979"/>
    </source>
</evidence>
<dbReference type="PANTHER" id="PTHR43794:SF5">
    <property type="entry name" value="CHLOROHYDROLASE FAMILY PROTEIN"/>
    <property type="match status" value="1"/>
</dbReference>
<dbReference type="Pfam" id="PF01979">
    <property type="entry name" value="Amidohydro_1"/>
    <property type="match status" value="1"/>
</dbReference>
<reference evidence="4" key="1">
    <citation type="journal article" date="2019" name="Int. J. Syst. Evol. Microbiol.">
        <title>The Global Catalogue of Microorganisms (GCM) 10K type strain sequencing project: providing services to taxonomists for standard genome sequencing and annotation.</title>
        <authorList>
            <consortium name="The Broad Institute Genomics Platform"/>
            <consortium name="The Broad Institute Genome Sequencing Center for Infectious Disease"/>
            <person name="Wu L."/>
            <person name="Ma J."/>
        </authorList>
    </citation>
    <scope>NUCLEOTIDE SEQUENCE [LARGE SCALE GENOMIC DNA]</scope>
    <source>
        <strain evidence="4">CCUG 57401</strain>
    </source>
</reference>
<dbReference type="InterPro" id="IPR006680">
    <property type="entry name" value="Amidohydro-rel"/>
</dbReference>
<dbReference type="InterPro" id="IPR011059">
    <property type="entry name" value="Metal-dep_hydrolase_composite"/>
</dbReference>
<protein>
    <submittedName>
        <fullName evidence="3">Amidohydrolase family protein</fullName>
    </submittedName>
</protein>
<accession>A0ABW0NHH2</accession>
<gene>
    <name evidence="3" type="ORF">ACFPOE_16395</name>
</gene>
<dbReference type="SUPFAM" id="SSF51338">
    <property type="entry name" value="Composite domain of metallo-dependent hydrolases"/>
    <property type="match status" value="1"/>
</dbReference>
<dbReference type="PANTHER" id="PTHR43794">
    <property type="entry name" value="AMINOHYDROLASE SSNA-RELATED"/>
    <property type="match status" value="1"/>
</dbReference>
<dbReference type="Gene3D" id="2.30.40.10">
    <property type="entry name" value="Urease, subunit C, domain 1"/>
    <property type="match status" value="1"/>
</dbReference>
<dbReference type="InterPro" id="IPR032466">
    <property type="entry name" value="Metal_Hydrolase"/>
</dbReference>
<dbReference type="Gene3D" id="3.20.20.140">
    <property type="entry name" value="Metal-dependent hydrolases"/>
    <property type="match status" value="1"/>
</dbReference>
<comment type="caution">
    <text evidence="3">The sequence shown here is derived from an EMBL/GenBank/DDBJ whole genome shotgun (WGS) entry which is preliminary data.</text>
</comment>
<evidence type="ECO:0000313" key="4">
    <source>
        <dbReference type="Proteomes" id="UP001596037"/>
    </source>
</evidence>
<comment type="similarity">
    <text evidence="1">Belongs to the metallo-dependent hydrolases superfamily. ATZ/TRZ family.</text>
</comment>
<keyword evidence="4" id="KW-1185">Reference proteome</keyword>
<sequence>MDRRNFLQASLTVPALAAVGCASPDGPRPMAVPRGDRVLFKGGLLLTMAPVSKVLRGDLLVEKGKIAAIAPSISAGDAEVIDASDRILMPGFVETHRHTWQSCLRHLGANWSAAQYFQFNFFKFGVIFRPEDVYAANLIGRLAALDGGITTLLDWSHIQNTPAHADAAVAALRDAGARSVFAMGWPQAPNPAIWISKSTTDIPDDIRRVRKQHFSSNEGMVQLAMAGRGPDFAVMDQVARDLRIARELDIRTTIHIGFAVAGGIRAMNDAKLLGPDITHVHVRDSTDDELQMIKDSGGTASISPLDEMLRVRWRRGLPPVVRSVQKGLVVSLSCDSESTSAGDMFSIMRSTLSVGRVEAANPPDSRPEPQNFNAANSITTKRLLEMATVDGAKTIGQEMRIGTLEVGKDADLLMMQATSLLYYPMQDPVDAIVAAADTSAIDAVFVRGRAVKMNGRLVDIALVNRARRLATESRQYLFDKTGYKPA</sequence>
<organism evidence="3 4">
    <name type="scientific">Caenimonas terrae</name>
    <dbReference type="NCBI Taxonomy" id="696074"/>
    <lineage>
        <taxon>Bacteria</taxon>
        <taxon>Pseudomonadati</taxon>
        <taxon>Pseudomonadota</taxon>
        <taxon>Betaproteobacteria</taxon>
        <taxon>Burkholderiales</taxon>
        <taxon>Comamonadaceae</taxon>
        <taxon>Caenimonas</taxon>
    </lineage>
</organism>
<dbReference type="NCBIfam" id="NF006056">
    <property type="entry name" value="PRK08204.1"/>
    <property type="match status" value="1"/>
</dbReference>
<dbReference type="PROSITE" id="PS51257">
    <property type="entry name" value="PROKAR_LIPOPROTEIN"/>
    <property type="match status" value="1"/>
</dbReference>
<dbReference type="EMBL" id="JBHSMF010000009">
    <property type="protein sequence ID" value="MFC5499129.1"/>
    <property type="molecule type" value="Genomic_DNA"/>
</dbReference>
<evidence type="ECO:0000256" key="1">
    <source>
        <dbReference type="ARBA" id="ARBA00006745"/>
    </source>
</evidence>
<evidence type="ECO:0000313" key="3">
    <source>
        <dbReference type="EMBL" id="MFC5499129.1"/>
    </source>
</evidence>
<dbReference type="Proteomes" id="UP001596037">
    <property type="component" value="Unassembled WGS sequence"/>
</dbReference>
<dbReference type="SUPFAM" id="SSF51556">
    <property type="entry name" value="Metallo-dependent hydrolases"/>
    <property type="match status" value="1"/>
</dbReference>
<feature type="domain" description="Amidohydrolase-related" evidence="2">
    <location>
        <begin position="87"/>
        <end position="451"/>
    </location>
</feature>
<proteinExistence type="inferred from homology"/>
<name>A0ABW0NHH2_9BURK</name>
<dbReference type="InterPro" id="IPR050287">
    <property type="entry name" value="MTA/SAH_deaminase"/>
</dbReference>